<evidence type="ECO:0000256" key="1">
    <source>
        <dbReference type="ARBA" id="ARBA00022574"/>
    </source>
</evidence>
<sequence length="316" mass="34799">MEGVLATAPLPPRRRTFPRLSPPARHQSLPSHPTLLPSSAPSPSQHPLQEAGGGLRQTPRHDLKLHQHMFASTCFMTFNSSCTGPNQVPLFKADGELSELNSKLLLYYTPQDVVNVVGGIGVLLPLLEQVCEAEQVYNGGQETSDLLGPELTSPRGPAAMLLPLNKSAEGRLERNSIAAFLLMVKNLIRHHPVNQESLLQCHGPSIIGAMLSKVPGTMMDMNVLMACQLLLEQVFNEGNSLLLQQLYQHLLFNFRIWTRSHFAVCLGKAAAVPSFLRSKSPLKRCLYANAVCIDTAGMKGVRVTKWWMLNPLNCRV</sequence>
<dbReference type="PANTHER" id="PTHR13743">
    <property type="entry name" value="BEIGE/BEACH-RELATED"/>
    <property type="match status" value="1"/>
</dbReference>
<dbReference type="Pfam" id="PF15787">
    <property type="entry name" value="DUF4704"/>
    <property type="match status" value="1"/>
</dbReference>
<keyword evidence="5" id="KW-1185">Reference proteome</keyword>
<dbReference type="PANTHER" id="PTHR13743:SF111">
    <property type="entry name" value="NEUROBEACHIN-LIKE PROTEIN 2"/>
    <property type="match status" value="1"/>
</dbReference>
<protein>
    <recommendedName>
        <fullName evidence="3">DUF4704 domain-containing protein</fullName>
    </recommendedName>
</protein>
<dbReference type="InterPro" id="IPR031570">
    <property type="entry name" value="NBEA/BDCP_DUF4704"/>
</dbReference>
<accession>A0ABV0Q443</accession>
<comment type="caution">
    <text evidence="4">The sequence shown here is derived from an EMBL/GenBank/DDBJ whole genome shotgun (WGS) entry which is preliminary data.</text>
</comment>
<evidence type="ECO:0000256" key="2">
    <source>
        <dbReference type="SAM" id="MobiDB-lite"/>
    </source>
</evidence>
<dbReference type="Proteomes" id="UP001434883">
    <property type="component" value="Unassembled WGS sequence"/>
</dbReference>
<name>A0ABV0Q443_9TELE</name>
<gene>
    <name evidence="4" type="ORF">XENOCAPTIV_000352</name>
</gene>
<dbReference type="EMBL" id="JAHRIN010000101">
    <property type="protein sequence ID" value="MEQ2190575.1"/>
    <property type="molecule type" value="Genomic_DNA"/>
</dbReference>
<proteinExistence type="predicted"/>
<dbReference type="InterPro" id="IPR050865">
    <property type="entry name" value="BEACH_Domain"/>
</dbReference>
<feature type="compositionally biased region" description="Low complexity" evidence="2">
    <location>
        <begin position="18"/>
        <end position="49"/>
    </location>
</feature>
<reference evidence="4 5" key="1">
    <citation type="submission" date="2021-06" db="EMBL/GenBank/DDBJ databases">
        <authorList>
            <person name="Palmer J.M."/>
        </authorList>
    </citation>
    <scope>NUCLEOTIDE SEQUENCE [LARGE SCALE GENOMIC DNA]</scope>
    <source>
        <strain evidence="4 5">XC_2019</strain>
        <tissue evidence="4">Muscle</tissue>
    </source>
</reference>
<organism evidence="4 5">
    <name type="scientific">Xenoophorus captivus</name>
    <dbReference type="NCBI Taxonomy" id="1517983"/>
    <lineage>
        <taxon>Eukaryota</taxon>
        <taxon>Metazoa</taxon>
        <taxon>Chordata</taxon>
        <taxon>Craniata</taxon>
        <taxon>Vertebrata</taxon>
        <taxon>Euteleostomi</taxon>
        <taxon>Actinopterygii</taxon>
        <taxon>Neopterygii</taxon>
        <taxon>Teleostei</taxon>
        <taxon>Neoteleostei</taxon>
        <taxon>Acanthomorphata</taxon>
        <taxon>Ovalentaria</taxon>
        <taxon>Atherinomorphae</taxon>
        <taxon>Cyprinodontiformes</taxon>
        <taxon>Goodeidae</taxon>
        <taxon>Xenoophorus</taxon>
    </lineage>
</organism>
<evidence type="ECO:0000259" key="3">
    <source>
        <dbReference type="Pfam" id="PF15787"/>
    </source>
</evidence>
<evidence type="ECO:0000313" key="4">
    <source>
        <dbReference type="EMBL" id="MEQ2190575.1"/>
    </source>
</evidence>
<feature type="region of interest" description="Disordered" evidence="2">
    <location>
        <begin position="1"/>
        <end position="58"/>
    </location>
</feature>
<keyword evidence="1" id="KW-0853">WD repeat</keyword>
<feature type="domain" description="DUF4704" evidence="3">
    <location>
        <begin position="107"/>
        <end position="264"/>
    </location>
</feature>
<evidence type="ECO:0000313" key="5">
    <source>
        <dbReference type="Proteomes" id="UP001434883"/>
    </source>
</evidence>